<proteinExistence type="inferred from homology"/>
<evidence type="ECO:0000313" key="10">
    <source>
        <dbReference type="EMBL" id="EMS56499.1"/>
    </source>
</evidence>
<dbReference type="GO" id="GO:0005886">
    <property type="term" value="C:plasma membrane"/>
    <property type="evidence" value="ECO:0007669"/>
    <property type="project" value="UniProtKB-SubCell"/>
</dbReference>
<feature type="region of interest" description="Disordered" evidence="8">
    <location>
        <begin position="1"/>
        <end position="25"/>
    </location>
</feature>
<protein>
    <submittedName>
        <fullName evidence="10">Uncharacterized protein</fullName>
    </submittedName>
</protein>
<comment type="subcellular location">
    <subcellularLocation>
        <location evidence="1">Cell membrane</location>
        <topology evidence="1">Single-pass membrane protein</topology>
    </subcellularLocation>
</comment>
<evidence type="ECO:0000256" key="6">
    <source>
        <dbReference type="ARBA" id="ARBA00023136"/>
    </source>
</evidence>
<evidence type="ECO:0000256" key="9">
    <source>
        <dbReference type="SAM" id="Phobius"/>
    </source>
</evidence>
<dbReference type="InterPro" id="IPR012552">
    <property type="entry name" value="DVL"/>
</dbReference>
<dbReference type="Pfam" id="PF08137">
    <property type="entry name" value="DVL"/>
    <property type="match status" value="1"/>
</dbReference>
<evidence type="ECO:0000256" key="2">
    <source>
        <dbReference type="ARBA" id="ARBA00022473"/>
    </source>
</evidence>
<name>M8A7R6_TRIUA</name>
<accession>M8A7R6</accession>
<evidence type="ECO:0000256" key="7">
    <source>
        <dbReference type="ARBA" id="ARBA00024340"/>
    </source>
</evidence>
<keyword evidence="4 9" id="KW-0812">Transmembrane</keyword>
<evidence type="ECO:0000256" key="3">
    <source>
        <dbReference type="ARBA" id="ARBA00022475"/>
    </source>
</evidence>
<reference evidence="10" key="1">
    <citation type="journal article" date="2013" name="Nature">
        <title>Draft genome of the wheat A-genome progenitor Triticum urartu.</title>
        <authorList>
            <person name="Ling H.Q."/>
            <person name="Zhao S."/>
            <person name="Liu D."/>
            <person name="Wang J."/>
            <person name="Sun H."/>
            <person name="Zhang C."/>
            <person name="Fan H."/>
            <person name="Li D."/>
            <person name="Dong L."/>
            <person name="Tao Y."/>
            <person name="Gao C."/>
            <person name="Wu H."/>
            <person name="Li Y."/>
            <person name="Cui Y."/>
            <person name="Guo X."/>
            <person name="Zheng S."/>
            <person name="Wang B."/>
            <person name="Yu K."/>
            <person name="Liang Q."/>
            <person name="Yang W."/>
            <person name="Lou X."/>
            <person name="Chen J."/>
            <person name="Feng M."/>
            <person name="Jian J."/>
            <person name="Zhang X."/>
            <person name="Luo G."/>
            <person name="Jiang Y."/>
            <person name="Liu J."/>
            <person name="Wang Z."/>
            <person name="Sha Y."/>
            <person name="Zhang B."/>
            <person name="Wu H."/>
            <person name="Tang D."/>
            <person name="Shen Q."/>
            <person name="Xue P."/>
            <person name="Zou S."/>
            <person name="Wang X."/>
            <person name="Liu X."/>
            <person name="Wang F."/>
            <person name="Yang Y."/>
            <person name="An X."/>
            <person name="Dong Z."/>
            <person name="Zhang K."/>
            <person name="Zhang X."/>
            <person name="Luo M.C."/>
            <person name="Dvorak J."/>
            <person name="Tong Y."/>
            <person name="Wang J."/>
            <person name="Yang H."/>
            <person name="Li Z."/>
            <person name="Wang D."/>
            <person name="Zhang A."/>
            <person name="Wang J."/>
        </authorList>
    </citation>
    <scope>NUCLEOTIDE SEQUENCE</scope>
</reference>
<dbReference type="GO" id="GO:0048367">
    <property type="term" value="P:shoot system development"/>
    <property type="evidence" value="ECO:0007669"/>
    <property type="project" value="UniProtKB-ARBA"/>
</dbReference>
<dbReference type="AlphaFoldDB" id="M8A7R6"/>
<dbReference type="GO" id="GO:0008285">
    <property type="term" value="P:negative regulation of cell population proliferation"/>
    <property type="evidence" value="ECO:0007669"/>
    <property type="project" value="InterPro"/>
</dbReference>
<keyword evidence="2" id="KW-0217">Developmental protein</keyword>
<keyword evidence="6 9" id="KW-0472">Membrane</keyword>
<evidence type="ECO:0000256" key="8">
    <source>
        <dbReference type="SAM" id="MobiDB-lite"/>
    </source>
</evidence>
<sequence>MGKKPEKENPRKKKLEKVQSAAQQQKGKLYIIVACITLLVCGYCSKQQKRQKRDRKK</sequence>
<keyword evidence="5 9" id="KW-1133">Transmembrane helix</keyword>
<evidence type="ECO:0000256" key="5">
    <source>
        <dbReference type="ARBA" id="ARBA00022989"/>
    </source>
</evidence>
<gene>
    <name evidence="10" type="ORF">TRIUR3_27563</name>
</gene>
<dbReference type="EMBL" id="KD157363">
    <property type="protein sequence ID" value="EMS56499.1"/>
    <property type="molecule type" value="Genomic_DNA"/>
</dbReference>
<feature type="transmembrane region" description="Helical" evidence="9">
    <location>
        <begin position="29"/>
        <end position="45"/>
    </location>
</feature>
<evidence type="ECO:0000256" key="4">
    <source>
        <dbReference type="ARBA" id="ARBA00022692"/>
    </source>
</evidence>
<evidence type="ECO:0000256" key="1">
    <source>
        <dbReference type="ARBA" id="ARBA00004162"/>
    </source>
</evidence>
<keyword evidence="3" id="KW-1003">Cell membrane</keyword>
<organism evidence="10">
    <name type="scientific">Triticum urartu</name>
    <name type="common">Red wild einkorn</name>
    <name type="synonym">Crithodium urartu</name>
    <dbReference type="NCBI Taxonomy" id="4572"/>
    <lineage>
        <taxon>Eukaryota</taxon>
        <taxon>Viridiplantae</taxon>
        <taxon>Streptophyta</taxon>
        <taxon>Embryophyta</taxon>
        <taxon>Tracheophyta</taxon>
        <taxon>Spermatophyta</taxon>
        <taxon>Magnoliopsida</taxon>
        <taxon>Liliopsida</taxon>
        <taxon>Poales</taxon>
        <taxon>Poaceae</taxon>
        <taxon>BOP clade</taxon>
        <taxon>Pooideae</taxon>
        <taxon>Triticodae</taxon>
        <taxon>Triticeae</taxon>
        <taxon>Triticinae</taxon>
        <taxon>Triticum</taxon>
    </lineage>
</organism>
<dbReference type="OMA" id="CTCSHPK"/>
<comment type="similarity">
    <text evidence="7">Belongs to the DVL/RTFL small polypeptides family.</text>
</comment>